<dbReference type="Proteomes" id="UP000004980">
    <property type="component" value="Unassembled WGS sequence"/>
</dbReference>
<evidence type="ECO:0000313" key="2">
    <source>
        <dbReference type="Proteomes" id="UP000004980"/>
    </source>
</evidence>
<reference evidence="1 2" key="1">
    <citation type="journal article" date="2012" name="J. Bacteriol.">
        <title>Draft Genome Sequence of the Soil Bacterium Burkholderia terrae Strain BS001, Which Interacts with Fungal Surface Structures.</title>
        <authorList>
            <person name="Nazir R."/>
            <person name="Hansen M.A."/>
            <person name="Sorensen S."/>
            <person name="van Elsas J.D."/>
        </authorList>
    </citation>
    <scope>NUCLEOTIDE SEQUENCE [LARGE SCALE GENOMIC DNA]</scope>
    <source>
        <strain evidence="1 2">BS001</strain>
    </source>
</reference>
<sequence>MRSSYEYMNYLQVVQVFVRTPTGSKFSRRGHCRVSTTAFEVQRTYVLSQRSASEQWTQRTRPAALLRKSFSVPPTARDNFAIKVAPVEQSVNVSQLTHWLLLIKNSSVRTDASELHHSHFTFGTVYA</sequence>
<organism evidence="1 2">
    <name type="scientific">Paraburkholderia hospita</name>
    <dbReference type="NCBI Taxonomy" id="169430"/>
    <lineage>
        <taxon>Bacteria</taxon>
        <taxon>Pseudomonadati</taxon>
        <taxon>Pseudomonadota</taxon>
        <taxon>Betaproteobacteria</taxon>
        <taxon>Burkholderiales</taxon>
        <taxon>Burkholderiaceae</taxon>
        <taxon>Paraburkholderia</taxon>
    </lineage>
</organism>
<proteinExistence type="predicted"/>
<keyword evidence="2" id="KW-1185">Reference proteome</keyword>
<gene>
    <name evidence="1" type="ORF">WQE_36175</name>
</gene>
<dbReference type="EMBL" id="AKAU01000212">
    <property type="protein sequence ID" value="EIM96062.1"/>
    <property type="molecule type" value="Genomic_DNA"/>
</dbReference>
<comment type="caution">
    <text evidence="1">The sequence shown here is derived from an EMBL/GenBank/DDBJ whole genome shotgun (WGS) entry which is preliminary data.</text>
</comment>
<accession>A0ABN0FBL0</accession>
<protein>
    <submittedName>
        <fullName evidence="1">Uncharacterized protein</fullName>
    </submittedName>
</protein>
<name>A0ABN0FBL0_9BURK</name>
<evidence type="ECO:0000313" key="1">
    <source>
        <dbReference type="EMBL" id="EIM96062.1"/>
    </source>
</evidence>